<dbReference type="UniPathway" id="UPA00035">
    <property type="reaction ID" value="UER00041"/>
</dbReference>
<comment type="cofactor">
    <cofactor evidence="9">
        <name>Mg(2+)</name>
        <dbReference type="ChEBI" id="CHEBI:18420"/>
    </cofactor>
    <text evidence="9">Binds 2 magnesium ions per monomer.</text>
</comment>
<dbReference type="Gene3D" id="1.20.970.10">
    <property type="entry name" value="Transferase, Pyrimidine Nucleoside Phosphorylase, Chain C"/>
    <property type="match status" value="1"/>
</dbReference>
<feature type="binding site" evidence="9">
    <location>
        <begin position="110"/>
        <end position="118"/>
    </location>
    <ligand>
        <name>5-phospho-alpha-D-ribose 1-diphosphate</name>
        <dbReference type="ChEBI" id="CHEBI:58017"/>
    </ligand>
</feature>
<comment type="subunit">
    <text evidence="9">Homodimer.</text>
</comment>
<dbReference type="InterPro" id="IPR017459">
    <property type="entry name" value="Glycosyl_Trfase_fam3_N_dom"/>
</dbReference>
<feature type="binding site" evidence="9">
    <location>
        <position position="168"/>
    </location>
    <ligand>
        <name>anthranilate</name>
        <dbReference type="ChEBI" id="CHEBI:16567"/>
        <label>2</label>
    </ligand>
</feature>
<comment type="function">
    <text evidence="9">Catalyzes the transfer of the phosphoribosyl group of 5-phosphorylribose-1-pyrophosphate (PRPP) to anthranilate to yield N-(5'-phosphoribosyl)-anthranilate (PRA).</text>
</comment>
<comment type="pathway">
    <text evidence="1 9">Amino-acid biosynthesis; L-tryptophan biosynthesis; L-tryptophan from chorismate: step 2/5.</text>
</comment>
<feature type="binding site" evidence="9">
    <location>
        <position position="90"/>
    </location>
    <ligand>
        <name>5-phospho-alpha-D-ribose 1-diphosphate</name>
        <dbReference type="ChEBI" id="CHEBI:58017"/>
    </ligand>
</feature>
<evidence type="ECO:0000256" key="5">
    <source>
        <dbReference type="ARBA" id="ARBA00022822"/>
    </source>
</evidence>
<keyword evidence="3 9" id="KW-0328">Glycosyltransferase</keyword>
<dbReference type="Pfam" id="PF00591">
    <property type="entry name" value="Glycos_transf_3"/>
    <property type="match status" value="1"/>
</dbReference>
<keyword evidence="2 9" id="KW-0028">Amino-acid biosynthesis</keyword>
<keyword evidence="6 9" id="KW-0057">Aromatic amino acid biosynthesis</keyword>
<comment type="similarity">
    <text evidence="9">Belongs to the anthranilate phosphoribosyltransferase family.</text>
</comment>
<evidence type="ECO:0000256" key="4">
    <source>
        <dbReference type="ARBA" id="ARBA00022679"/>
    </source>
</evidence>
<keyword evidence="9" id="KW-0479">Metal-binding</keyword>
<comment type="similarity">
    <text evidence="8">In the C-terminal section; belongs to the anthranilate phosphoribosyltransferase family.</text>
</comment>
<evidence type="ECO:0000256" key="9">
    <source>
        <dbReference type="HAMAP-Rule" id="MF_00211"/>
    </source>
</evidence>
<feature type="binding site" evidence="9">
    <location>
        <position position="113"/>
    </location>
    <ligand>
        <name>anthranilate</name>
        <dbReference type="ChEBI" id="CHEBI:16567"/>
        <label>1</label>
    </ligand>
</feature>
<comment type="caution">
    <text evidence="9">Lacks conserved residue(s) required for the propagation of feature annotation.</text>
</comment>
<organism evidence="12 13">
    <name type="scientific">Priestia megaterium (strain DSM 319 / IMG 1521)</name>
    <name type="common">Bacillus megaterium</name>
    <dbReference type="NCBI Taxonomy" id="592022"/>
    <lineage>
        <taxon>Bacteria</taxon>
        <taxon>Bacillati</taxon>
        <taxon>Bacillota</taxon>
        <taxon>Bacilli</taxon>
        <taxon>Bacillales</taxon>
        <taxon>Bacillaceae</taxon>
        <taxon>Priestia</taxon>
    </lineage>
</organism>
<feature type="binding site" evidence="9">
    <location>
        <position position="82"/>
    </location>
    <ligand>
        <name>anthranilate</name>
        <dbReference type="ChEBI" id="CHEBI:16567"/>
        <label>1</label>
    </ligand>
</feature>
<dbReference type="GO" id="GO:0005829">
    <property type="term" value="C:cytosol"/>
    <property type="evidence" value="ECO:0007669"/>
    <property type="project" value="TreeGrafter"/>
</dbReference>
<dbReference type="InterPro" id="IPR035902">
    <property type="entry name" value="Nuc_phospho_transferase"/>
</dbReference>
<gene>
    <name evidence="9 12" type="primary">trpD</name>
    <name evidence="12" type="ordered locus">BMD_4309</name>
</gene>
<proteinExistence type="inferred from homology"/>
<evidence type="ECO:0000256" key="1">
    <source>
        <dbReference type="ARBA" id="ARBA00004907"/>
    </source>
</evidence>
<dbReference type="EC" id="2.4.2.18" evidence="9"/>
<evidence type="ECO:0000256" key="7">
    <source>
        <dbReference type="ARBA" id="ARBA00052328"/>
    </source>
</evidence>
<feature type="binding site" evidence="9">
    <location>
        <position position="228"/>
    </location>
    <ligand>
        <name>Mg(2+)</name>
        <dbReference type="ChEBI" id="CHEBI:18420"/>
        <label>2</label>
    </ligand>
</feature>
<keyword evidence="4 9" id="KW-0808">Transferase</keyword>
<evidence type="ECO:0000313" key="12">
    <source>
        <dbReference type="EMBL" id="ADF41139.1"/>
    </source>
</evidence>
<feature type="binding site" evidence="9">
    <location>
        <position position="122"/>
    </location>
    <ligand>
        <name>5-phospho-alpha-D-ribose 1-diphosphate</name>
        <dbReference type="ChEBI" id="CHEBI:58017"/>
    </ligand>
</feature>
<dbReference type="InterPro" id="IPR000312">
    <property type="entry name" value="Glycosyl_Trfase_fam3"/>
</dbReference>
<dbReference type="PANTHER" id="PTHR43285">
    <property type="entry name" value="ANTHRANILATE PHOSPHORIBOSYLTRANSFERASE"/>
    <property type="match status" value="1"/>
</dbReference>
<dbReference type="EMBL" id="CP001982">
    <property type="protein sequence ID" value="ADF41139.1"/>
    <property type="molecule type" value="Genomic_DNA"/>
</dbReference>
<protein>
    <recommendedName>
        <fullName evidence="9">Anthranilate phosphoribosyltransferase</fullName>
        <ecNumber evidence="9">2.4.2.18</ecNumber>
    </recommendedName>
</protein>
<evidence type="ECO:0000259" key="11">
    <source>
        <dbReference type="Pfam" id="PF02885"/>
    </source>
</evidence>
<sequence length="343" mass="36605">MYMFKELLKKCLRGESLSAEEAEKIMNDIMNGKVPAAQIASVLTILTYRGETVDEIVGFVRGMKNNMNAISLEELNVVDTCGTGGDGASTFNISTASAIVASAAGVKVAKHGNRAVSSKSGSADVLEHLDIWIQGNEKEVKNAVADLNMSFLFAPLYHPAMKHVAATRKELGFRTVFNALGPLANPTNCTKQVIGVYSIELARKLAEALVVLGANHVLLVAGRDGLDEISATDVTDVVEVQGNVITEYTLAPEDVHLQRGKLEDLVVEDAKSSAELIESLFLNKSNVTAKNAVVLNSAAAIYVSGNVSTFEEGVAVALETIESGAAYTQLQRLKSKKVVEHAQ</sequence>
<dbReference type="GO" id="GO:0000162">
    <property type="term" value="P:L-tryptophan biosynthetic process"/>
    <property type="evidence" value="ECO:0007669"/>
    <property type="project" value="UniProtKB-UniRule"/>
</dbReference>
<comment type="catalytic activity">
    <reaction evidence="7 9">
        <text>N-(5-phospho-beta-D-ribosyl)anthranilate + diphosphate = 5-phospho-alpha-D-ribose 1-diphosphate + anthranilate</text>
        <dbReference type="Rhea" id="RHEA:11768"/>
        <dbReference type="ChEBI" id="CHEBI:16567"/>
        <dbReference type="ChEBI" id="CHEBI:18277"/>
        <dbReference type="ChEBI" id="CHEBI:33019"/>
        <dbReference type="ChEBI" id="CHEBI:58017"/>
        <dbReference type="EC" id="2.4.2.18"/>
    </reaction>
</comment>
<dbReference type="Proteomes" id="UP000002365">
    <property type="component" value="Chromosome"/>
</dbReference>
<dbReference type="NCBIfam" id="TIGR01245">
    <property type="entry name" value="trpD"/>
    <property type="match status" value="1"/>
</dbReference>
<feature type="domain" description="Glycosyl transferase family 3 N-terminal" evidence="11">
    <location>
        <begin position="5"/>
        <end position="66"/>
    </location>
</feature>
<dbReference type="InterPro" id="IPR005940">
    <property type="entry name" value="Anthranilate_Pribosyl_Tfrase"/>
</dbReference>
<dbReference type="Gene3D" id="3.40.1030.10">
    <property type="entry name" value="Nucleoside phosphorylase/phosphoribosyltransferase catalytic domain"/>
    <property type="match status" value="1"/>
</dbReference>
<dbReference type="InterPro" id="IPR036320">
    <property type="entry name" value="Glycosyl_Trfase_fam3_N_dom_sf"/>
</dbReference>
<evidence type="ECO:0000256" key="3">
    <source>
        <dbReference type="ARBA" id="ARBA00022676"/>
    </source>
</evidence>
<feature type="binding site" evidence="9">
    <location>
        <position position="82"/>
    </location>
    <ligand>
        <name>5-phospho-alpha-D-ribose 1-diphosphate</name>
        <dbReference type="ChEBI" id="CHEBI:58017"/>
    </ligand>
</feature>
<feature type="binding site" evidence="9">
    <location>
        <position position="94"/>
    </location>
    <ligand>
        <name>Mg(2+)</name>
        <dbReference type="ChEBI" id="CHEBI:18420"/>
        <label>1</label>
    </ligand>
</feature>
<feature type="binding site" evidence="9">
    <location>
        <begin position="92"/>
        <end position="95"/>
    </location>
    <ligand>
        <name>5-phospho-alpha-D-ribose 1-diphosphate</name>
        <dbReference type="ChEBI" id="CHEBI:58017"/>
    </ligand>
</feature>
<dbReference type="FunFam" id="3.40.1030.10:FF:000002">
    <property type="entry name" value="Anthranilate phosphoribosyltransferase"/>
    <property type="match status" value="1"/>
</dbReference>
<dbReference type="SUPFAM" id="SSF52418">
    <property type="entry name" value="Nucleoside phosphorylase/phosphoribosyltransferase catalytic domain"/>
    <property type="match status" value="1"/>
</dbReference>
<accession>D5DJY0</accession>
<dbReference type="SUPFAM" id="SSF47648">
    <property type="entry name" value="Nucleoside phosphorylase/phosphoribosyltransferase N-terminal domain"/>
    <property type="match status" value="1"/>
</dbReference>
<dbReference type="PANTHER" id="PTHR43285:SF2">
    <property type="entry name" value="ANTHRANILATE PHOSPHORIBOSYLTRANSFERASE"/>
    <property type="match status" value="1"/>
</dbReference>
<dbReference type="GO" id="GO:0004048">
    <property type="term" value="F:anthranilate phosphoribosyltransferase activity"/>
    <property type="evidence" value="ECO:0007669"/>
    <property type="project" value="UniProtKB-UniRule"/>
</dbReference>
<feature type="binding site" evidence="9">
    <location>
        <begin position="85"/>
        <end position="86"/>
    </location>
    <ligand>
        <name>5-phospho-alpha-D-ribose 1-diphosphate</name>
        <dbReference type="ChEBI" id="CHEBI:58017"/>
    </ligand>
</feature>
<dbReference type="HOGENOM" id="CLU_034315_2_1_9"/>
<keyword evidence="5 9" id="KW-0822">Tryptophan biosynthesis</keyword>
<evidence type="ECO:0000313" key="13">
    <source>
        <dbReference type="Proteomes" id="UP000002365"/>
    </source>
</evidence>
<feature type="binding site" evidence="9">
    <location>
        <position position="228"/>
    </location>
    <ligand>
        <name>Mg(2+)</name>
        <dbReference type="ChEBI" id="CHEBI:18420"/>
        <label>1</label>
    </ligand>
</feature>
<dbReference type="Pfam" id="PF02885">
    <property type="entry name" value="Glycos_trans_3N"/>
    <property type="match status" value="1"/>
</dbReference>
<name>D5DJY0_PRIM3</name>
<dbReference type="GO" id="GO:0000287">
    <property type="term" value="F:magnesium ion binding"/>
    <property type="evidence" value="ECO:0007669"/>
    <property type="project" value="UniProtKB-UniRule"/>
</dbReference>
<evidence type="ECO:0000256" key="2">
    <source>
        <dbReference type="ARBA" id="ARBA00022605"/>
    </source>
</evidence>
<evidence type="ECO:0000256" key="8">
    <source>
        <dbReference type="ARBA" id="ARBA00061188"/>
    </source>
</evidence>
<feature type="binding site" evidence="9">
    <location>
        <position position="227"/>
    </location>
    <ligand>
        <name>Mg(2+)</name>
        <dbReference type="ChEBI" id="CHEBI:18420"/>
        <label>2</label>
    </ligand>
</feature>
<dbReference type="HAMAP" id="MF_00211">
    <property type="entry name" value="TrpD"/>
    <property type="match status" value="1"/>
</dbReference>
<keyword evidence="9" id="KW-0460">Magnesium</keyword>
<evidence type="ECO:0000256" key="6">
    <source>
        <dbReference type="ARBA" id="ARBA00023141"/>
    </source>
</evidence>
<dbReference type="AlphaFoldDB" id="D5DJY0"/>
<feature type="domain" description="Glycosyl transferase family 3" evidence="10">
    <location>
        <begin position="76"/>
        <end position="327"/>
    </location>
</feature>
<evidence type="ECO:0000259" key="10">
    <source>
        <dbReference type="Pfam" id="PF00591"/>
    </source>
</evidence>
<dbReference type="KEGG" id="bmd:BMD_4309"/>
<reference evidence="12 13" key="1">
    <citation type="journal article" date="2011" name="J. Bacteriol.">
        <title>Genome sequences of the biotechnologically important Bacillus megaterium strains QM B1551 and DSM319.</title>
        <authorList>
            <person name="Eppinger M."/>
            <person name="Bunk B."/>
            <person name="Johns M.A."/>
            <person name="Edirisinghe J.N."/>
            <person name="Kutumbaka K.K."/>
            <person name="Koenig S.S."/>
            <person name="Huot Creasy H."/>
            <person name="Rosovitz M.J."/>
            <person name="Riley D.R."/>
            <person name="Daugherty S."/>
            <person name="Martin M."/>
            <person name="Elbourne L.D."/>
            <person name="Paulsen I."/>
            <person name="Biedendieck R."/>
            <person name="Braun C."/>
            <person name="Grayburn S."/>
            <person name="Dhingra S."/>
            <person name="Lukyanchuk V."/>
            <person name="Ball B."/>
            <person name="Ul-Qamar R."/>
            <person name="Seibel J."/>
            <person name="Bremer E."/>
            <person name="Jahn D."/>
            <person name="Ravel J."/>
            <person name="Vary P.S."/>
        </authorList>
    </citation>
    <scope>NUCLEOTIDE SEQUENCE [LARGE SCALE GENOMIC DNA]</scope>
    <source>
        <strain evidence="13">DSM 319 / IMG 1521</strain>
    </source>
</reference>